<dbReference type="Pfam" id="PF21188">
    <property type="entry name" value="BRR2_plug"/>
    <property type="match status" value="1"/>
</dbReference>
<protein>
    <recommendedName>
        <fullName evidence="1">Pre-mRNA-splicing helicase BRR2-like plug domain-containing protein</fullName>
    </recommendedName>
</protein>
<feature type="domain" description="Pre-mRNA-splicing helicase BRR2-like plug" evidence="1">
    <location>
        <begin position="68"/>
        <end position="135"/>
    </location>
</feature>
<dbReference type="InterPro" id="IPR048863">
    <property type="entry name" value="BRR2_plug"/>
</dbReference>
<sequence>MDDQSLQDFVKLRGKTRSCAFRVSKLQTTAPSTQEDSLPRPLLRGGGILSGAEALVEGLRYRPRTQATRPTFDFILTIVAKNLGEMPQEIVRCAADATLEYLKDEDLKDFDKKKEIDDLLGVSLSSKEFNKLVNLGKKIKDYDAEDEATIP</sequence>
<dbReference type="AlphaFoldDB" id="A0AAD9S963"/>
<evidence type="ECO:0000313" key="2">
    <source>
        <dbReference type="EMBL" id="KAK2600584.1"/>
    </source>
</evidence>
<evidence type="ECO:0000259" key="1">
    <source>
        <dbReference type="Pfam" id="PF21188"/>
    </source>
</evidence>
<name>A0AAD9S963_PHOAM</name>
<proteinExistence type="predicted"/>
<accession>A0AAD9S963</accession>
<keyword evidence="3" id="KW-1185">Reference proteome</keyword>
<reference evidence="2" key="1">
    <citation type="submission" date="2023-06" db="EMBL/GenBank/DDBJ databases">
        <authorList>
            <person name="Noh H."/>
        </authorList>
    </citation>
    <scope>NUCLEOTIDE SEQUENCE</scope>
    <source>
        <strain evidence="2">DUCC20226</strain>
    </source>
</reference>
<evidence type="ECO:0000313" key="3">
    <source>
        <dbReference type="Proteomes" id="UP001265746"/>
    </source>
</evidence>
<dbReference type="Proteomes" id="UP001265746">
    <property type="component" value="Unassembled WGS sequence"/>
</dbReference>
<gene>
    <name evidence="2" type="ORF">N8I77_010106</name>
</gene>
<dbReference type="EMBL" id="JAUJFL010000006">
    <property type="protein sequence ID" value="KAK2600584.1"/>
    <property type="molecule type" value="Genomic_DNA"/>
</dbReference>
<comment type="caution">
    <text evidence="2">The sequence shown here is derived from an EMBL/GenBank/DDBJ whole genome shotgun (WGS) entry which is preliminary data.</text>
</comment>
<organism evidence="2 3">
    <name type="scientific">Phomopsis amygdali</name>
    <name type="common">Fusicoccum amygdali</name>
    <dbReference type="NCBI Taxonomy" id="1214568"/>
    <lineage>
        <taxon>Eukaryota</taxon>
        <taxon>Fungi</taxon>
        <taxon>Dikarya</taxon>
        <taxon>Ascomycota</taxon>
        <taxon>Pezizomycotina</taxon>
        <taxon>Sordariomycetes</taxon>
        <taxon>Sordariomycetidae</taxon>
        <taxon>Diaporthales</taxon>
        <taxon>Diaporthaceae</taxon>
        <taxon>Diaporthe</taxon>
    </lineage>
</organism>